<feature type="transmembrane region" description="Helical" evidence="1">
    <location>
        <begin position="44"/>
        <end position="66"/>
    </location>
</feature>
<dbReference type="Proteomes" id="UP000293568">
    <property type="component" value="Chromosome"/>
</dbReference>
<dbReference type="OrthoDB" id="2658755at2"/>
<accession>A0A4P6EZA7</accession>
<keyword evidence="1" id="KW-1133">Transmembrane helix</keyword>
<proteinExistence type="predicted"/>
<dbReference type="AlphaFoldDB" id="A0A4P6EZA7"/>
<reference evidence="2 3" key="1">
    <citation type="submission" date="2019-01" db="EMBL/GenBank/DDBJ databases">
        <title>Genome sequencing of strain FW100M-2.</title>
        <authorList>
            <person name="Heo J."/>
            <person name="Kim S.-J."/>
            <person name="Kim J.-S."/>
            <person name="Hong S.-B."/>
            <person name="Kwon S.-W."/>
        </authorList>
    </citation>
    <scope>NUCLEOTIDE SEQUENCE [LARGE SCALE GENOMIC DNA]</scope>
    <source>
        <strain evidence="2 3">FW100M-2</strain>
    </source>
</reference>
<keyword evidence="1" id="KW-0812">Transmembrane</keyword>
<evidence type="ECO:0000313" key="3">
    <source>
        <dbReference type="Proteomes" id="UP000293568"/>
    </source>
</evidence>
<evidence type="ECO:0000256" key="1">
    <source>
        <dbReference type="SAM" id="Phobius"/>
    </source>
</evidence>
<evidence type="ECO:0008006" key="4">
    <source>
        <dbReference type="Google" id="ProtNLM"/>
    </source>
</evidence>
<dbReference type="EMBL" id="CP035492">
    <property type="protein sequence ID" value="QAY68472.1"/>
    <property type="molecule type" value="Genomic_DNA"/>
</dbReference>
<protein>
    <recommendedName>
        <fullName evidence="4">Amino acid transporter</fullName>
    </recommendedName>
</protein>
<keyword evidence="3" id="KW-1185">Reference proteome</keyword>
<gene>
    <name evidence="2" type="ORF">ET464_11655</name>
</gene>
<dbReference type="KEGG" id="pprt:ET464_11655"/>
<keyword evidence="1" id="KW-0472">Membrane</keyword>
<sequence length="68" mass="7875">MHTETAASRSEVPVFNDATDHYRNIMGAPSQKANLNQMPKPLRWFGYFFYTVIALMVVSFVISYLMNR</sequence>
<organism evidence="2 3">
    <name type="scientific">Paenibacillus protaetiae</name>
    <dbReference type="NCBI Taxonomy" id="2509456"/>
    <lineage>
        <taxon>Bacteria</taxon>
        <taxon>Bacillati</taxon>
        <taxon>Bacillota</taxon>
        <taxon>Bacilli</taxon>
        <taxon>Bacillales</taxon>
        <taxon>Paenibacillaceae</taxon>
        <taxon>Paenibacillus</taxon>
    </lineage>
</organism>
<evidence type="ECO:0000313" key="2">
    <source>
        <dbReference type="EMBL" id="QAY68472.1"/>
    </source>
</evidence>
<name>A0A4P6EZA7_9BACL</name>